<dbReference type="EC" id="1.6.5.9" evidence="2"/>
<evidence type="ECO:0000256" key="1">
    <source>
        <dbReference type="ARBA" id="ARBA00005272"/>
    </source>
</evidence>
<feature type="domain" description="FAD/NAD(P)-binding" evidence="9">
    <location>
        <begin position="6"/>
        <end position="324"/>
    </location>
</feature>
<evidence type="ECO:0000256" key="8">
    <source>
        <dbReference type="ARBA" id="ARBA00047599"/>
    </source>
</evidence>
<keyword evidence="12" id="KW-1185">Reference proteome</keyword>
<evidence type="ECO:0000259" key="10">
    <source>
        <dbReference type="Pfam" id="PF22366"/>
    </source>
</evidence>
<accession>A0A411E7H9</accession>
<dbReference type="PRINTS" id="PR00411">
    <property type="entry name" value="PNDRDTASEI"/>
</dbReference>
<reference evidence="11 12" key="1">
    <citation type="submission" date="2019-01" db="EMBL/GenBank/DDBJ databases">
        <title>Muriicola soli sp. nov., isolated from soil.</title>
        <authorList>
            <person name="Kang H.J."/>
            <person name="Kim S.B."/>
        </authorList>
    </citation>
    <scope>NUCLEOTIDE SEQUENCE [LARGE SCALE GENOMIC DNA]</scope>
    <source>
        <strain evidence="11 12">MMS17-SY002</strain>
    </source>
</reference>
<dbReference type="SUPFAM" id="SSF51905">
    <property type="entry name" value="FAD/NAD(P)-binding domain"/>
    <property type="match status" value="2"/>
</dbReference>
<keyword evidence="5" id="KW-0809">Transit peptide</keyword>
<comment type="similarity">
    <text evidence="1">Belongs to the NADH dehydrogenase family.</text>
</comment>
<keyword evidence="4" id="KW-0274">FAD</keyword>
<protein>
    <recommendedName>
        <fullName evidence="2">NADH:ubiquinone reductase (non-electrogenic)</fullName>
        <ecNumber evidence="2">1.6.5.9</ecNumber>
    </recommendedName>
</protein>
<dbReference type="PRINTS" id="PR00368">
    <property type="entry name" value="FADPNR"/>
</dbReference>
<dbReference type="AlphaFoldDB" id="A0A411E7H9"/>
<evidence type="ECO:0000313" key="11">
    <source>
        <dbReference type="EMBL" id="QBA63656.1"/>
    </source>
</evidence>
<keyword evidence="7" id="KW-0520">NAD</keyword>
<evidence type="ECO:0000256" key="3">
    <source>
        <dbReference type="ARBA" id="ARBA00022630"/>
    </source>
</evidence>
<dbReference type="InterPro" id="IPR036188">
    <property type="entry name" value="FAD/NAD-bd_sf"/>
</dbReference>
<proteinExistence type="inferred from homology"/>
<dbReference type="InterPro" id="IPR054585">
    <property type="entry name" value="NDH2-like_C"/>
</dbReference>
<gene>
    <name evidence="11" type="ORF">EQY75_03300</name>
</gene>
<name>A0A411E7H9_9FLAO</name>
<dbReference type="OrthoDB" id="9781621at2"/>
<dbReference type="Gene3D" id="3.50.50.100">
    <property type="match status" value="1"/>
</dbReference>
<dbReference type="Pfam" id="PF22366">
    <property type="entry name" value="NDH2_C"/>
    <property type="match status" value="1"/>
</dbReference>
<evidence type="ECO:0000256" key="6">
    <source>
        <dbReference type="ARBA" id="ARBA00023002"/>
    </source>
</evidence>
<organism evidence="11 12">
    <name type="scientific">Muriicola soli</name>
    <dbReference type="NCBI Taxonomy" id="2507538"/>
    <lineage>
        <taxon>Bacteria</taxon>
        <taxon>Pseudomonadati</taxon>
        <taxon>Bacteroidota</taxon>
        <taxon>Flavobacteriia</taxon>
        <taxon>Flavobacteriales</taxon>
        <taxon>Flavobacteriaceae</taxon>
        <taxon>Muriicola</taxon>
    </lineage>
</organism>
<keyword evidence="6" id="KW-0560">Oxidoreductase</keyword>
<sequence length="421" mass="46813">MKKNSNVVIIGAGFGGIELAKALRNKMINVLLVDKHNYHNFQPLMYQVATGGLEPGSIAYPVRRIFRNNKNITFRMAEVLEVMPKEKILKTSIGTIAYDYLVIATGSQNNYFNFETKKDQLLTLKSIPEALNLRSFIFQNLEKALANVNDEPLEEIMNIAIVGGGPAGIELAGALAEMKRYVLPKDFPDLDLSMMSINLYEAAPALLSSMSEEASEKSLEYLHQLGINVFLNSRVQDYDGSLITLADKSNFRTDTVIWTAGVKGAPIAGIPEEAIVGGNRIAVNEYNQAAGTKNIYAIGDVASHITPESPDGLPMLAPVAQQHGKALAKNILRLEAGKQMKAFTYLDKGVMATIGRRKAVVDLKIWKFQGTFAWLVWMFVHIMSLVGFRNKVVAFVDWMVNYFTYDRPLGLIIRPYKRKES</sequence>
<evidence type="ECO:0000256" key="7">
    <source>
        <dbReference type="ARBA" id="ARBA00023027"/>
    </source>
</evidence>
<dbReference type="InterPro" id="IPR023753">
    <property type="entry name" value="FAD/NAD-binding_dom"/>
</dbReference>
<keyword evidence="3" id="KW-0285">Flavoprotein</keyword>
<dbReference type="GO" id="GO:0050136">
    <property type="term" value="F:NADH dehydrogenase (quinone) (non-electrogenic) activity"/>
    <property type="evidence" value="ECO:0007669"/>
    <property type="project" value="UniProtKB-EC"/>
</dbReference>
<evidence type="ECO:0000256" key="5">
    <source>
        <dbReference type="ARBA" id="ARBA00022946"/>
    </source>
</evidence>
<dbReference type="KEGG" id="mur:EQY75_03300"/>
<evidence type="ECO:0000256" key="2">
    <source>
        <dbReference type="ARBA" id="ARBA00012637"/>
    </source>
</evidence>
<dbReference type="InterPro" id="IPR045024">
    <property type="entry name" value="NDH-2"/>
</dbReference>
<feature type="domain" description="External alternative NADH-ubiquinone oxidoreductase-like C-terminal" evidence="10">
    <location>
        <begin position="348"/>
        <end position="403"/>
    </location>
</feature>
<dbReference type="PANTHER" id="PTHR43706">
    <property type="entry name" value="NADH DEHYDROGENASE"/>
    <property type="match status" value="1"/>
</dbReference>
<dbReference type="RefSeq" id="WP_129602854.1">
    <property type="nucleotide sequence ID" value="NZ_CP035544.1"/>
</dbReference>
<evidence type="ECO:0000259" key="9">
    <source>
        <dbReference type="Pfam" id="PF07992"/>
    </source>
</evidence>
<dbReference type="Proteomes" id="UP000290889">
    <property type="component" value="Chromosome"/>
</dbReference>
<evidence type="ECO:0000256" key="4">
    <source>
        <dbReference type="ARBA" id="ARBA00022827"/>
    </source>
</evidence>
<dbReference type="PANTHER" id="PTHR43706:SF47">
    <property type="entry name" value="EXTERNAL NADH-UBIQUINONE OXIDOREDUCTASE 1, MITOCHONDRIAL-RELATED"/>
    <property type="match status" value="1"/>
</dbReference>
<dbReference type="Pfam" id="PF07992">
    <property type="entry name" value="Pyr_redox_2"/>
    <property type="match status" value="1"/>
</dbReference>
<evidence type="ECO:0000313" key="12">
    <source>
        <dbReference type="Proteomes" id="UP000290889"/>
    </source>
</evidence>
<comment type="catalytic activity">
    <reaction evidence="8">
        <text>a quinone + NADH + H(+) = a quinol + NAD(+)</text>
        <dbReference type="Rhea" id="RHEA:46160"/>
        <dbReference type="ChEBI" id="CHEBI:15378"/>
        <dbReference type="ChEBI" id="CHEBI:24646"/>
        <dbReference type="ChEBI" id="CHEBI:57540"/>
        <dbReference type="ChEBI" id="CHEBI:57945"/>
        <dbReference type="ChEBI" id="CHEBI:132124"/>
        <dbReference type="EC" id="1.6.5.9"/>
    </reaction>
</comment>
<dbReference type="EMBL" id="CP035544">
    <property type="protein sequence ID" value="QBA63656.1"/>
    <property type="molecule type" value="Genomic_DNA"/>
</dbReference>